<accession>A0A0F9D2D3</accession>
<reference evidence="2" key="1">
    <citation type="journal article" date="2015" name="Nature">
        <title>Complex archaea that bridge the gap between prokaryotes and eukaryotes.</title>
        <authorList>
            <person name="Spang A."/>
            <person name="Saw J.H."/>
            <person name="Jorgensen S.L."/>
            <person name="Zaremba-Niedzwiedzka K."/>
            <person name="Martijn J."/>
            <person name="Lind A.E."/>
            <person name="van Eijk R."/>
            <person name="Schleper C."/>
            <person name="Guy L."/>
            <person name="Ettema T.J."/>
        </authorList>
    </citation>
    <scope>NUCLEOTIDE SEQUENCE</scope>
</reference>
<dbReference type="AlphaFoldDB" id="A0A0F9D2D3"/>
<name>A0A0F9D2D3_9ZZZZ</name>
<sequence length="600" mass="64818">LARVLKTPVAATGRGVSGAGQMLGLPRVTAAALNRVPSGVQRYWKSIFKATDGDYLDSVVRRIASDSNVREITPELFENARILGKQVTPRGDGTVLMPKGAAVLHGARASETISIFNTGPTGHGIQVTADIDVARANAQTASALANEPLGDVIAMNTSRDLNLIDESSDVYKKIAKDSNGVPDTINRNLQKQGFDGIWRGDSNPAVLFNGEDLIVGARILQKNLELNAKAAESILLNKPIMTRKDVLTETNAAEILAQAQLMGGNALDEDARTVLQKLAATINENNPNAHMTAEILANNDAMGTGTNVIIDALTDIIPEPKLRQFVEFITNNETDRLIAYTALAKASTAPVERGFFGRAWNVGKAALTASPAHTRQTQLALEGASMLFEYDGARIGARFTAISKLLEHNFGKGVFKDQKAAVKALGLEYRGKVPEGAEDVIDTVFFLFENIDDYAGVTPDIRNMAEAVNGIFNFDLAYSQRLGMNIEPITSMAYMPHGLNLNTRQKRNLSSVAGNVVRLGRSGAFKQRKYARVQDFAAEMRKVGLDVESDPLVLTAQRLMGAATSRRNHVYLQGVADTHGRFDPSESAQARPGETPLPLR</sequence>
<evidence type="ECO:0000256" key="1">
    <source>
        <dbReference type="SAM" id="MobiDB-lite"/>
    </source>
</evidence>
<organism evidence="2">
    <name type="scientific">marine sediment metagenome</name>
    <dbReference type="NCBI Taxonomy" id="412755"/>
    <lineage>
        <taxon>unclassified sequences</taxon>
        <taxon>metagenomes</taxon>
        <taxon>ecological metagenomes</taxon>
    </lineage>
</organism>
<evidence type="ECO:0000313" key="2">
    <source>
        <dbReference type="EMBL" id="KKL55868.1"/>
    </source>
</evidence>
<dbReference type="EMBL" id="LAZR01030685">
    <property type="protein sequence ID" value="KKL55868.1"/>
    <property type="molecule type" value="Genomic_DNA"/>
</dbReference>
<gene>
    <name evidence="2" type="ORF">LCGC14_2251110</name>
</gene>
<feature type="non-terminal residue" evidence="2">
    <location>
        <position position="600"/>
    </location>
</feature>
<comment type="caution">
    <text evidence="2">The sequence shown here is derived from an EMBL/GenBank/DDBJ whole genome shotgun (WGS) entry which is preliminary data.</text>
</comment>
<feature type="region of interest" description="Disordered" evidence="1">
    <location>
        <begin position="577"/>
        <end position="600"/>
    </location>
</feature>
<protein>
    <submittedName>
        <fullName evidence="2">Uncharacterized protein</fullName>
    </submittedName>
</protein>
<proteinExistence type="predicted"/>
<feature type="non-terminal residue" evidence="2">
    <location>
        <position position="1"/>
    </location>
</feature>